<gene>
    <name evidence="2" type="ORF">AB5J55_29515</name>
</gene>
<protein>
    <submittedName>
        <fullName evidence="2">STAS domain-containing protein</fullName>
    </submittedName>
</protein>
<reference evidence="2" key="1">
    <citation type="submission" date="2024-07" db="EMBL/GenBank/DDBJ databases">
        <authorList>
            <person name="Yu S.T."/>
        </authorList>
    </citation>
    <scope>NUCLEOTIDE SEQUENCE</scope>
    <source>
        <strain evidence="2">R11</strain>
    </source>
</reference>
<evidence type="ECO:0000259" key="1">
    <source>
        <dbReference type="PROSITE" id="PS50801"/>
    </source>
</evidence>
<dbReference type="RefSeq" id="WP_369273538.1">
    <property type="nucleotide sequence ID" value="NZ_CP163432.1"/>
</dbReference>
<dbReference type="PANTHER" id="PTHR33495:SF2">
    <property type="entry name" value="ANTI-SIGMA FACTOR ANTAGONIST TM_1081-RELATED"/>
    <property type="match status" value="1"/>
</dbReference>
<dbReference type="Pfam" id="PF13466">
    <property type="entry name" value="STAS_2"/>
    <property type="match status" value="1"/>
</dbReference>
<evidence type="ECO:0000313" key="2">
    <source>
        <dbReference type="EMBL" id="XDQ13475.1"/>
    </source>
</evidence>
<dbReference type="PANTHER" id="PTHR33495">
    <property type="entry name" value="ANTI-SIGMA FACTOR ANTAGONIST TM_1081-RELATED-RELATED"/>
    <property type="match status" value="1"/>
</dbReference>
<dbReference type="CDD" id="cd07043">
    <property type="entry name" value="STAS_anti-anti-sigma_factors"/>
    <property type="match status" value="1"/>
</dbReference>
<dbReference type="InterPro" id="IPR058548">
    <property type="entry name" value="MlaB-like_STAS"/>
</dbReference>
<sequence length="141" mass="14979">MPLPQLTVYRHDRSNRTLITLVGEIDLESAPLVRTALERCLHDGIHTIDVDLAPVTFCDCSGLNAFLYASQRTAEAGGTLGLHHPPPHLGLILDLTGSGFLLPGLPLGHLSPPPEGVPAPTAQAPPYRTVPLAPVFSGDVR</sequence>
<accession>A0AB39N6M5</accession>
<dbReference type="InterPro" id="IPR036513">
    <property type="entry name" value="STAS_dom_sf"/>
</dbReference>
<name>A0AB39N6M5_9ACTN</name>
<dbReference type="Gene3D" id="3.30.750.24">
    <property type="entry name" value="STAS domain"/>
    <property type="match status" value="1"/>
</dbReference>
<dbReference type="EMBL" id="CP163432">
    <property type="protein sequence ID" value="XDQ13475.1"/>
    <property type="molecule type" value="Genomic_DNA"/>
</dbReference>
<dbReference type="InterPro" id="IPR002645">
    <property type="entry name" value="STAS_dom"/>
</dbReference>
<dbReference type="AlphaFoldDB" id="A0AB39N6M5"/>
<dbReference type="PROSITE" id="PS50801">
    <property type="entry name" value="STAS"/>
    <property type="match status" value="1"/>
</dbReference>
<proteinExistence type="predicted"/>
<dbReference type="GO" id="GO:0043856">
    <property type="term" value="F:anti-sigma factor antagonist activity"/>
    <property type="evidence" value="ECO:0007669"/>
    <property type="project" value="TreeGrafter"/>
</dbReference>
<organism evidence="2">
    <name type="scientific">Streptomyces sp. R11</name>
    <dbReference type="NCBI Taxonomy" id="3238625"/>
    <lineage>
        <taxon>Bacteria</taxon>
        <taxon>Bacillati</taxon>
        <taxon>Actinomycetota</taxon>
        <taxon>Actinomycetes</taxon>
        <taxon>Kitasatosporales</taxon>
        <taxon>Streptomycetaceae</taxon>
        <taxon>Streptomyces</taxon>
    </lineage>
</organism>
<feature type="domain" description="STAS" evidence="1">
    <location>
        <begin position="6"/>
        <end position="97"/>
    </location>
</feature>
<dbReference type="SUPFAM" id="SSF52091">
    <property type="entry name" value="SpoIIaa-like"/>
    <property type="match status" value="1"/>
</dbReference>